<gene>
    <name evidence="2" type="ORF">WJX75_002612</name>
</gene>
<organism evidence="2 3">
    <name type="scientific">Coccomyxa subellipsoidea</name>
    <dbReference type="NCBI Taxonomy" id="248742"/>
    <lineage>
        <taxon>Eukaryota</taxon>
        <taxon>Viridiplantae</taxon>
        <taxon>Chlorophyta</taxon>
        <taxon>core chlorophytes</taxon>
        <taxon>Trebouxiophyceae</taxon>
        <taxon>Trebouxiophyceae incertae sedis</taxon>
        <taxon>Coccomyxaceae</taxon>
        <taxon>Coccomyxa</taxon>
    </lineage>
</organism>
<evidence type="ECO:0000256" key="1">
    <source>
        <dbReference type="SAM" id="MobiDB-lite"/>
    </source>
</evidence>
<evidence type="ECO:0008006" key="4">
    <source>
        <dbReference type="Google" id="ProtNLM"/>
    </source>
</evidence>
<dbReference type="EMBL" id="JALJOT010000013">
    <property type="protein sequence ID" value="KAK9904017.1"/>
    <property type="molecule type" value="Genomic_DNA"/>
</dbReference>
<accession>A0ABR2YEQ1</accession>
<keyword evidence="3" id="KW-1185">Reference proteome</keyword>
<feature type="region of interest" description="Disordered" evidence="1">
    <location>
        <begin position="102"/>
        <end position="133"/>
    </location>
</feature>
<protein>
    <recommendedName>
        <fullName evidence="4">C2H2-type domain-containing protein</fullName>
    </recommendedName>
</protein>
<proteinExistence type="predicted"/>
<reference evidence="2 3" key="1">
    <citation type="journal article" date="2024" name="Nat. Commun.">
        <title>Phylogenomics reveals the evolutionary origins of lichenization in chlorophyte algae.</title>
        <authorList>
            <person name="Puginier C."/>
            <person name="Libourel C."/>
            <person name="Otte J."/>
            <person name="Skaloud P."/>
            <person name="Haon M."/>
            <person name="Grisel S."/>
            <person name="Petersen M."/>
            <person name="Berrin J.G."/>
            <person name="Delaux P.M."/>
            <person name="Dal Grande F."/>
            <person name="Keller J."/>
        </authorList>
    </citation>
    <scope>NUCLEOTIDE SEQUENCE [LARGE SCALE GENOMIC DNA]</scope>
    <source>
        <strain evidence="2 3">SAG 216-7</strain>
    </source>
</reference>
<dbReference type="Proteomes" id="UP001491310">
    <property type="component" value="Unassembled WGS sequence"/>
</dbReference>
<evidence type="ECO:0000313" key="2">
    <source>
        <dbReference type="EMBL" id="KAK9904017.1"/>
    </source>
</evidence>
<evidence type="ECO:0000313" key="3">
    <source>
        <dbReference type="Proteomes" id="UP001491310"/>
    </source>
</evidence>
<comment type="caution">
    <text evidence="2">The sequence shown here is derived from an EMBL/GenBank/DDBJ whole genome shotgun (WGS) entry which is preliminary data.</text>
</comment>
<sequence length="182" mass="19817">MQTPGQSASSIPARAHRLGVATGAVCGSAFWPDMTVRPEDVAEQKALIARLEVEIWYAARIRTDDAFYTTRQELCLAQMRRKHAYLQSEIATLKELALDQGDNVREEEMPSGSSAPHLSATPSGSPGARRGHLDLANLDPATLQALAAQLAPALATIICCPSCRRVLQAVRIPQRCLHQQLH</sequence>
<feature type="compositionally biased region" description="Polar residues" evidence="1">
    <location>
        <begin position="111"/>
        <end position="124"/>
    </location>
</feature>
<name>A0ABR2YEQ1_9CHLO</name>